<feature type="transmembrane region" description="Helical" evidence="2">
    <location>
        <begin position="320"/>
        <end position="339"/>
    </location>
</feature>
<dbReference type="GO" id="GO:0016020">
    <property type="term" value="C:membrane"/>
    <property type="evidence" value="ECO:0007669"/>
    <property type="project" value="TreeGrafter"/>
</dbReference>
<evidence type="ECO:0000256" key="1">
    <source>
        <dbReference type="SAM" id="MobiDB-lite"/>
    </source>
</evidence>
<organism evidence="4 5">
    <name type="scientific">Achromobacter pestifer</name>
    <dbReference type="NCBI Taxonomy" id="1353889"/>
    <lineage>
        <taxon>Bacteria</taxon>
        <taxon>Pseudomonadati</taxon>
        <taxon>Pseudomonadota</taxon>
        <taxon>Betaproteobacteria</taxon>
        <taxon>Burkholderiales</taxon>
        <taxon>Alcaligenaceae</taxon>
        <taxon>Achromobacter</taxon>
    </lineage>
</organism>
<evidence type="ECO:0000313" key="5">
    <source>
        <dbReference type="Proteomes" id="UP000494108"/>
    </source>
</evidence>
<keyword evidence="5" id="KW-1185">Reference proteome</keyword>
<feature type="transmembrane region" description="Helical" evidence="2">
    <location>
        <begin position="173"/>
        <end position="192"/>
    </location>
</feature>
<evidence type="ECO:0000313" key="4">
    <source>
        <dbReference type="EMBL" id="CAB3650085.1"/>
    </source>
</evidence>
<feature type="domain" description="Acyltransferase 3" evidence="3">
    <location>
        <begin position="3"/>
        <end position="335"/>
    </location>
</feature>
<feature type="transmembrane region" description="Helical" evidence="2">
    <location>
        <begin position="32"/>
        <end position="50"/>
    </location>
</feature>
<dbReference type="Proteomes" id="UP000494108">
    <property type="component" value="Unassembled WGS sequence"/>
</dbReference>
<dbReference type="EMBL" id="CADIJX010000003">
    <property type="protein sequence ID" value="CAB3650085.1"/>
    <property type="molecule type" value="Genomic_DNA"/>
</dbReference>
<dbReference type="GO" id="GO:0016747">
    <property type="term" value="F:acyltransferase activity, transferring groups other than amino-acyl groups"/>
    <property type="evidence" value="ECO:0007669"/>
    <property type="project" value="InterPro"/>
</dbReference>
<keyword evidence="2" id="KW-0812">Transmembrane</keyword>
<dbReference type="AlphaFoldDB" id="A0A6S6YZI2"/>
<dbReference type="GO" id="GO:0009103">
    <property type="term" value="P:lipopolysaccharide biosynthetic process"/>
    <property type="evidence" value="ECO:0007669"/>
    <property type="project" value="TreeGrafter"/>
</dbReference>
<name>A0A6S6YZI2_9BURK</name>
<keyword evidence="2" id="KW-1133">Transmembrane helix</keyword>
<feature type="region of interest" description="Disordered" evidence="1">
    <location>
        <begin position="351"/>
        <end position="382"/>
    </location>
</feature>
<feature type="transmembrane region" description="Helical" evidence="2">
    <location>
        <begin position="261"/>
        <end position="278"/>
    </location>
</feature>
<dbReference type="Pfam" id="PF01757">
    <property type="entry name" value="Acyl_transf_3"/>
    <property type="match status" value="1"/>
</dbReference>
<feature type="transmembrane region" description="Helical" evidence="2">
    <location>
        <begin position="237"/>
        <end position="255"/>
    </location>
</feature>
<gene>
    <name evidence="4" type="ORF">LMG3431_02798</name>
</gene>
<accession>A0A6S6YZI2</accession>
<evidence type="ECO:0000256" key="2">
    <source>
        <dbReference type="SAM" id="Phobius"/>
    </source>
</evidence>
<keyword evidence="2" id="KW-0472">Membrane</keyword>
<dbReference type="RefSeq" id="WP_175175077.1">
    <property type="nucleotide sequence ID" value="NZ_CADIJX010000003.1"/>
</dbReference>
<dbReference type="PANTHER" id="PTHR23028">
    <property type="entry name" value="ACETYLTRANSFERASE"/>
    <property type="match status" value="1"/>
</dbReference>
<dbReference type="InterPro" id="IPR002656">
    <property type="entry name" value="Acyl_transf_3_dom"/>
</dbReference>
<dbReference type="PANTHER" id="PTHR23028:SF53">
    <property type="entry name" value="ACYL_TRANSF_3 DOMAIN-CONTAINING PROTEIN"/>
    <property type="match status" value="1"/>
</dbReference>
<feature type="transmembrane region" description="Helical" evidence="2">
    <location>
        <begin position="71"/>
        <end position="91"/>
    </location>
</feature>
<feature type="transmembrane region" description="Helical" evidence="2">
    <location>
        <begin position="290"/>
        <end position="308"/>
    </location>
</feature>
<proteinExistence type="predicted"/>
<feature type="transmembrane region" description="Helical" evidence="2">
    <location>
        <begin position="198"/>
        <end position="216"/>
    </location>
</feature>
<evidence type="ECO:0000259" key="3">
    <source>
        <dbReference type="Pfam" id="PF01757"/>
    </source>
</evidence>
<protein>
    <recommendedName>
        <fullName evidence="3">Acyltransferase 3 domain-containing protein</fullName>
    </recommendedName>
</protein>
<reference evidence="4 5" key="1">
    <citation type="submission" date="2020-04" db="EMBL/GenBank/DDBJ databases">
        <authorList>
            <person name="De Canck E."/>
        </authorList>
    </citation>
    <scope>NUCLEOTIDE SEQUENCE [LARGE SCALE GENOMIC DNA]</scope>
    <source>
        <strain evidence="4 5">LMG 3431</strain>
    </source>
</reference>
<dbReference type="InterPro" id="IPR050879">
    <property type="entry name" value="Acyltransferase_3"/>
</dbReference>
<sequence length="382" mass="42240">MGFLRTLLALSVVLDHLGGGYADHLVGGRLAVQLFYVISGFLISFVLTSTDNYQGATGKFYANRFLRLFPIYLAVAALTLVAHALSGGAFFRFYDALPFSADLFLVLSNLFILGQDWLMFFGIEHSALAFTGSFAHSEVPLYQGLLVPQAWTLGVEMSFYLVAPFVLGSPRRLVALLLASLALRGVLIMTGIGLTDPWTYRFFPTELALFLIGSLSHQVLLPRCKAWTRRFNRLPELGSAVLFVYCLLHFSIGLNHNVRDALAVLLFAALLPLAFLFQSRHRLDKAIGELSYPIYICHSLVIMFFSWLLNEVEMHQPMLFAALVITGCIGFSALLNGLIADPVERLRSRLRSTPEARGPAQAADTRRPAQPAQALGSIRRAP</sequence>